<dbReference type="PANTHER" id="PTHR33706">
    <property type="entry name" value="MORN VARIANT REPEAT PROTEIN"/>
    <property type="match status" value="1"/>
</dbReference>
<organism evidence="1 2">
    <name type="scientific">Aquimarina hainanensis</name>
    <dbReference type="NCBI Taxonomy" id="1578017"/>
    <lineage>
        <taxon>Bacteria</taxon>
        <taxon>Pseudomonadati</taxon>
        <taxon>Bacteroidota</taxon>
        <taxon>Flavobacteriia</taxon>
        <taxon>Flavobacteriales</taxon>
        <taxon>Flavobacteriaceae</taxon>
        <taxon>Aquimarina</taxon>
    </lineage>
</organism>
<dbReference type="Gene3D" id="3.90.930.1">
    <property type="match status" value="1"/>
</dbReference>
<proteinExistence type="predicted"/>
<dbReference type="Proteomes" id="UP001597459">
    <property type="component" value="Unassembled WGS sequence"/>
</dbReference>
<dbReference type="SUPFAM" id="SSF82185">
    <property type="entry name" value="Histone H3 K4-specific methyltransferase SET7/9 N-terminal domain"/>
    <property type="match status" value="2"/>
</dbReference>
<sequence>MKHIITIIIVLVQTAGSVILAQQSQASIKFDKKMDQIAVDTPNTRYYNNGAVKEIRQTVNGKLEGNWKLYHDNGQLKKEGAFINNKEEGNWYVYNKAGILIRIESYKNGLEDGRWKAFYDNGKVKIEGDFIAGKREGTWKTYQENGTVAAIISFENDKRVNTITNITTTATVSL</sequence>
<dbReference type="EMBL" id="JBHULX010000048">
    <property type="protein sequence ID" value="MFD2593467.1"/>
    <property type="molecule type" value="Genomic_DNA"/>
</dbReference>
<dbReference type="RefSeq" id="WP_378254110.1">
    <property type="nucleotide sequence ID" value="NZ_JBHSJV010000001.1"/>
</dbReference>
<protein>
    <submittedName>
        <fullName evidence="1">Toxin-antitoxin system YwqK family antitoxin</fullName>
    </submittedName>
</protein>
<dbReference type="PANTHER" id="PTHR33706:SF1">
    <property type="entry name" value="TPR REPEAT PROTEIN"/>
    <property type="match status" value="1"/>
</dbReference>
<comment type="caution">
    <text evidence="1">The sequence shown here is derived from an EMBL/GenBank/DDBJ whole genome shotgun (WGS) entry which is preliminary data.</text>
</comment>
<dbReference type="Pfam" id="PF07661">
    <property type="entry name" value="MORN_2"/>
    <property type="match status" value="4"/>
</dbReference>
<dbReference type="InterPro" id="IPR011652">
    <property type="entry name" value="MORN_2"/>
</dbReference>
<gene>
    <name evidence="1" type="ORF">ACFSTE_21700</name>
</gene>
<name>A0ABW5ND37_9FLAO</name>
<reference evidence="2" key="1">
    <citation type="journal article" date="2019" name="Int. J. Syst. Evol. Microbiol.">
        <title>The Global Catalogue of Microorganisms (GCM) 10K type strain sequencing project: providing services to taxonomists for standard genome sequencing and annotation.</title>
        <authorList>
            <consortium name="The Broad Institute Genomics Platform"/>
            <consortium name="The Broad Institute Genome Sequencing Center for Infectious Disease"/>
            <person name="Wu L."/>
            <person name="Ma J."/>
        </authorList>
    </citation>
    <scope>NUCLEOTIDE SEQUENCE [LARGE SCALE GENOMIC DNA]</scope>
    <source>
        <strain evidence="2">KCTC 42423</strain>
    </source>
</reference>
<accession>A0ABW5ND37</accession>
<evidence type="ECO:0000313" key="1">
    <source>
        <dbReference type="EMBL" id="MFD2593467.1"/>
    </source>
</evidence>
<keyword evidence="2" id="KW-1185">Reference proteome</keyword>
<evidence type="ECO:0000313" key="2">
    <source>
        <dbReference type="Proteomes" id="UP001597459"/>
    </source>
</evidence>